<feature type="region of interest" description="Disordered" evidence="1">
    <location>
        <begin position="261"/>
        <end position="280"/>
    </location>
</feature>
<name>H6SNL1_PARPM</name>
<dbReference type="AlphaFoldDB" id="H6SNL1"/>
<keyword evidence="4" id="KW-0378">Hydrolase</keyword>
<sequence>MVAMPNAGIPAGKPVGQKRKEPRGLGPRPTVGQGESEARRQPMRLILTALMALVPVVTMMGSAQAATPLIDMIRGGRAELPQDIRIAPGSLVVSRQDMLCLALNDYWEARGESLRGRVAVAQVVLNRARDPRFPKTLCEVIADERGSGLHGCQFSWFCDGRSDVPTDTAAWRSSVLLALSVLRRDNAINDPSGGAIWYHNTKVRPDWSRRVERTVRIGGHIFYKDPLDAGATQAAQRPLASETDLVAETKPVPTTFADWIDGSRQGPRPGLKPYYLAGKR</sequence>
<protein>
    <submittedName>
        <fullName evidence="4">Cell wall hydrolase, SleB</fullName>
    </submittedName>
</protein>
<dbReference type="InterPro" id="IPR011105">
    <property type="entry name" value="Cell_wall_hydrolase_SleB"/>
</dbReference>
<dbReference type="Proteomes" id="UP000033220">
    <property type="component" value="Chromosome DSM 122"/>
</dbReference>
<evidence type="ECO:0000256" key="2">
    <source>
        <dbReference type="SAM" id="Phobius"/>
    </source>
</evidence>
<dbReference type="GO" id="GO:0016787">
    <property type="term" value="F:hydrolase activity"/>
    <property type="evidence" value="ECO:0007669"/>
    <property type="project" value="UniProtKB-KW"/>
</dbReference>
<dbReference type="KEGG" id="rpm:RSPPHO_02716"/>
<evidence type="ECO:0000313" key="4">
    <source>
        <dbReference type="EMBL" id="CCG09342.1"/>
    </source>
</evidence>
<dbReference type="eggNOG" id="COG3773">
    <property type="taxonomic scope" value="Bacteria"/>
</dbReference>
<dbReference type="HOGENOM" id="CLU_086663_2_0_5"/>
<keyword evidence="5" id="KW-1185">Reference proteome</keyword>
<dbReference type="Gene3D" id="1.10.10.2520">
    <property type="entry name" value="Cell wall hydrolase SleB, domain 1"/>
    <property type="match status" value="1"/>
</dbReference>
<organism evidence="4 5">
    <name type="scientific">Pararhodospirillum photometricum DSM 122</name>
    <dbReference type="NCBI Taxonomy" id="1150469"/>
    <lineage>
        <taxon>Bacteria</taxon>
        <taxon>Pseudomonadati</taxon>
        <taxon>Pseudomonadota</taxon>
        <taxon>Alphaproteobacteria</taxon>
        <taxon>Rhodospirillales</taxon>
        <taxon>Rhodospirillaceae</taxon>
        <taxon>Pararhodospirillum</taxon>
    </lineage>
</organism>
<dbReference type="Pfam" id="PF07486">
    <property type="entry name" value="Hydrolase_2"/>
    <property type="match status" value="1"/>
</dbReference>
<dbReference type="Gene3D" id="6.20.240.60">
    <property type="match status" value="1"/>
</dbReference>
<evidence type="ECO:0000313" key="5">
    <source>
        <dbReference type="Proteomes" id="UP000033220"/>
    </source>
</evidence>
<dbReference type="EMBL" id="HE663493">
    <property type="protein sequence ID" value="CCG09342.1"/>
    <property type="molecule type" value="Genomic_DNA"/>
</dbReference>
<accession>H6SNL1</accession>
<reference evidence="4 5" key="1">
    <citation type="submission" date="2012-02" db="EMBL/GenBank/DDBJ databases">
        <title>Shotgun genome sequence of Phaeospirillum photometricum DSM 122.</title>
        <authorList>
            <person name="Duquesne K."/>
            <person name="Sturgis J."/>
        </authorList>
    </citation>
    <scope>NUCLEOTIDE SEQUENCE [LARGE SCALE GENOMIC DNA]</scope>
    <source>
        <strain evidence="5">DSM122</strain>
    </source>
</reference>
<proteinExistence type="predicted"/>
<dbReference type="STRING" id="1150469.RSPPHO_02716"/>
<keyword evidence="2" id="KW-0812">Transmembrane</keyword>
<dbReference type="InterPro" id="IPR042047">
    <property type="entry name" value="SleB_dom1"/>
</dbReference>
<keyword evidence="2" id="KW-1133">Transmembrane helix</keyword>
<dbReference type="PATRIC" id="fig|1150469.3.peg.3082"/>
<feature type="region of interest" description="Disordered" evidence="1">
    <location>
        <begin position="1"/>
        <end position="38"/>
    </location>
</feature>
<keyword evidence="2" id="KW-0472">Membrane</keyword>
<feature type="transmembrane region" description="Helical" evidence="2">
    <location>
        <begin position="45"/>
        <end position="63"/>
    </location>
</feature>
<evidence type="ECO:0000256" key="1">
    <source>
        <dbReference type="SAM" id="MobiDB-lite"/>
    </source>
</evidence>
<gene>
    <name evidence="4" type="ORF">RSPPHO_02716</name>
</gene>
<evidence type="ECO:0000259" key="3">
    <source>
        <dbReference type="Pfam" id="PF07486"/>
    </source>
</evidence>
<feature type="domain" description="Cell wall hydrolase SleB" evidence="3">
    <location>
        <begin position="111"/>
        <end position="223"/>
    </location>
</feature>